<comment type="caution">
    <text evidence="2">The sequence shown here is derived from an EMBL/GenBank/DDBJ whole genome shotgun (WGS) entry which is preliminary data.</text>
</comment>
<accession>A0A2N7U1J0</accession>
<dbReference type="EMBL" id="PNRF01000028">
    <property type="protein sequence ID" value="PMR74305.1"/>
    <property type="molecule type" value="Genomic_DNA"/>
</dbReference>
<reference evidence="2 3" key="1">
    <citation type="submission" date="2018-01" db="EMBL/GenBank/DDBJ databases">
        <title>Halomonas endophytica sp. nov., isolated from storage liquid in the stems of Populus euphratica.</title>
        <authorList>
            <person name="Chen C."/>
        </authorList>
    </citation>
    <scope>NUCLEOTIDE SEQUENCE [LARGE SCALE GENOMIC DNA]</scope>
    <source>
        <strain evidence="2 3">MC28</strain>
    </source>
</reference>
<evidence type="ECO:0000313" key="3">
    <source>
        <dbReference type="Proteomes" id="UP000235803"/>
    </source>
</evidence>
<protein>
    <submittedName>
        <fullName evidence="2">Uncharacterized protein</fullName>
    </submittedName>
</protein>
<feature type="region of interest" description="Disordered" evidence="1">
    <location>
        <begin position="49"/>
        <end position="69"/>
    </location>
</feature>
<dbReference type="Proteomes" id="UP000235803">
    <property type="component" value="Unassembled WGS sequence"/>
</dbReference>
<evidence type="ECO:0000256" key="1">
    <source>
        <dbReference type="SAM" id="MobiDB-lite"/>
    </source>
</evidence>
<keyword evidence="3" id="KW-1185">Reference proteome</keyword>
<proteinExistence type="predicted"/>
<name>A0A2N7U1J0_9GAMM</name>
<dbReference type="AlphaFoldDB" id="A0A2N7U1J0"/>
<feature type="region of interest" description="Disordered" evidence="1">
    <location>
        <begin position="1"/>
        <end position="20"/>
    </location>
</feature>
<organism evidence="2 3">
    <name type="scientific">Billgrantia endophytica</name>
    <dbReference type="NCBI Taxonomy" id="2033802"/>
    <lineage>
        <taxon>Bacteria</taxon>
        <taxon>Pseudomonadati</taxon>
        <taxon>Pseudomonadota</taxon>
        <taxon>Gammaproteobacteria</taxon>
        <taxon>Oceanospirillales</taxon>
        <taxon>Halomonadaceae</taxon>
        <taxon>Billgrantia</taxon>
    </lineage>
</organism>
<evidence type="ECO:0000313" key="2">
    <source>
        <dbReference type="EMBL" id="PMR74305.1"/>
    </source>
</evidence>
<sequence>MFTKVASEGQTRRNQSKKRSLRAVNEHFEADFNAVWPSAVVCKHPLSWPCESRPAPVDPGRRRPACHDR</sequence>
<dbReference type="OrthoDB" id="7030796at2"/>
<feature type="compositionally biased region" description="Basic and acidic residues" evidence="1">
    <location>
        <begin position="59"/>
        <end position="69"/>
    </location>
</feature>
<gene>
    <name evidence="2" type="ORF">C1H69_13680</name>
</gene>